<keyword evidence="2" id="KW-1185">Reference proteome</keyword>
<reference evidence="1" key="1">
    <citation type="journal article" date="2020" name="Stud. Mycol.">
        <title>101 Dothideomycetes genomes: a test case for predicting lifestyles and emergence of pathogens.</title>
        <authorList>
            <person name="Haridas S."/>
            <person name="Albert R."/>
            <person name="Binder M."/>
            <person name="Bloem J."/>
            <person name="Labutti K."/>
            <person name="Salamov A."/>
            <person name="Andreopoulos B."/>
            <person name="Baker S."/>
            <person name="Barry K."/>
            <person name="Bills G."/>
            <person name="Bluhm B."/>
            <person name="Cannon C."/>
            <person name="Castanera R."/>
            <person name="Culley D."/>
            <person name="Daum C."/>
            <person name="Ezra D."/>
            <person name="Gonzalez J."/>
            <person name="Henrissat B."/>
            <person name="Kuo A."/>
            <person name="Liang C."/>
            <person name="Lipzen A."/>
            <person name="Lutzoni F."/>
            <person name="Magnuson J."/>
            <person name="Mondo S."/>
            <person name="Nolan M."/>
            <person name="Ohm R."/>
            <person name="Pangilinan J."/>
            <person name="Park H.-J."/>
            <person name="Ramirez L."/>
            <person name="Alfaro M."/>
            <person name="Sun H."/>
            <person name="Tritt A."/>
            <person name="Yoshinaga Y."/>
            <person name="Zwiers L.-H."/>
            <person name="Turgeon B."/>
            <person name="Goodwin S."/>
            <person name="Spatafora J."/>
            <person name="Crous P."/>
            <person name="Grigoriev I."/>
        </authorList>
    </citation>
    <scope>NUCLEOTIDE SEQUENCE</scope>
    <source>
        <strain evidence="1">CBS 525.71</strain>
    </source>
</reference>
<comment type="caution">
    <text evidence="1">The sequence shown here is derived from an EMBL/GenBank/DDBJ whole genome shotgun (WGS) entry which is preliminary data.</text>
</comment>
<dbReference type="Proteomes" id="UP000799754">
    <property type="component" value="Unassembled WGS sequence"/>
</dbReference>
<evidence type="ECO:0000313" key="1">
    <source>
        <dbReference type="EMBL" id="KAF2624742.1"/>
    </source>
</evidence>
<evidence type="ECO:0000313" key="2">
    <source>
        <dbReference type="Proteomes" id="UP000799754"/>
    </source>
</evidence>
<proteinExistence type="predicted"/>
<gene>
    <name evidence="1" type="ORF">BU25DRAFT_413286</name>
</gene>
<sequence>MRSASISIAGASHTNLAQNPLYINVFSDAKHVYTAGDIVHGVVRVDPTARPQNVSIIFKGISILYDKDLEGCKTEFFRLEQELFTSSGTGENYDILRQGTADDGKVELPFQFTFPHVAVQTPPASRRWHYSKDSFGHPRFQHSPGFPLPPSCTTLMNAEIAVAPGISYYLEARADSSLRIRQEVKFMPPAPEYDLSLLQPNLDFGTSLPKQQCRYKFIRTRKLLPTNKEKGNKLSKVKDFLVEKELFFGIETFSEIPFYRFNVLATPPRVIVIGSNFPIHVILQHLDRSASIPEPPPLFLRRVRVQVISTYETFVPQPKNSVNRAVEHIDRAQRTTTLFDKKFSSGEGEPLQDGINLANFGELRISKADEAIIPSFSSYGMTLEHELQVEIWGECVKNEWSGIVCKDKVQFVSGWTFSHVPEEDGVAGAGRSLARPPPQAFPPPEYDTV</sequence>
<accession>A0ACB6RV39</accession>
<dbReference type="EMBL" id="MU006729">
    <property type="protein sequence ID" value="KAF2624742.1"/>
    <property type="molecule type" value="Genomic_DNA"/>
</dbReference>
<name>A0ACB6RV39_9PLEO</name>
<organism evidence="1 2">
    <name type="scientific">Macroventuria anomochaeta</name>
    <dbReference type="NCBI Taxonomy" id="301207"/>
    <lineage>
        <taxon>Eukaryota</taxon>
        <taxon>Fungi</taxon>
        <taxon>Dikarya</taxon>
        <taxon>Ascomycota</taxon>
        <taxon>Pezizomycotina</taxon>
        <taxon>Dothideomycetes</taxon>
        <taxon>Pleosporomycetidae</taxon>
        <taxon>Pleosporales</taxon>
        <taxon>Pleosporineae</taxon>
        <taxon>Didymellaceae</taxon>
        <taxon>Macroventuria</taxon>
    </lineage>
</organism>
<protein>
    <submittedName>
        <fullName evidence="1">Uncharacterized protein</fullName>
    </submittedName>
</protein>